<dbReference type="InterPro" id="IPR036322">
    <property type="entry name" value="WD40_repeat_dom_sf"/>
</dbReference>
<feature type="compositionally biased region" description="Basic residues" evidence="6">
    <location>
        <begin position="1425"/>
        <end position="1439"/>
    </location>
</feature>
<dbReference type="Gene3D" id="1.20.920.10">
    <property type="entry name" value="Bromodomain-like"/>
    <property type="match status" value="2"/>
</dbReference>
<feature type="compositionally biased region" description="Basic residues" evidence="6">
    <location>
        <begin position="1940"/>
        <end position="1951"/>
    </location>
</feature>
<dbReference type="Pfam" id="PF25313">
    <property type="entry name" value="BRWD_AD"/>
    <property type="match status" value="1"/>
</dbReference>
<dbReference type="Gene3D" id="2.130.10.10">
    <property type="entry name" value="YVTN repeat-like/Quinoprotein amine dehydrogenase"/>
    <property type="match status" value="3"/>
</dbReference>
<dbReference type="PROSITE" id="PS00678">
    <property type="entry name" value="WD_REPEATS_1"/>
    <property type="match status" value="1"/>
</dbReference>
<evidence type="ECO:0000256" key="5">
    <source>
        <dbReference type="PROSITE-ProRule" id="PRU00221"/>
    </source>
</evidence>
<proteinExistence type="predicted"/>
<feature type="compositionally biased region" description="Acidic residues" evidence="6">
    <location>
        <begin position="802"/>
        <end position="826"/>
    </location>
</feature>
<dbReference type="PROSITE" id="PS50294">
    <property type="entry name" value="WD_REPEATS_REGION"/>
    <property type="match status" value="4"/>
</dbReference>
<dbReference type="Proteomes" id="UP001444071">
    <property type="component" value="Unassembled WGS sequence"/>
</dbReference>
<evidence type="ECO:0000256" key="4">
    <source>
        <dbReference type="PROSITE-ProRule" id="PRU00035"/>
    </source>
</evidence>
<gene>
    <name evidence="8" type="primary">BRWD1</name>
    <name evidence="8" type="ORF">XENORESO_006175</name>
</gene>
<dbReference type="PROSITE" id="PS50082">
    <property type="entry name" value="WD_REPEATS_2"/>
    <property type="match status" value="5"/>
</dbReference>
<dbReference type="SUPFAM" id="SSF47370">
    <property type="entry name" value="Bromodomain"/>
    <property type="match status" value="2"/>
</dbReference>
<feature type="compositionally biased region" description="Basic residues" evidence="6">
    <location>
        <begin position="830"/>
        <end position="849"/>
    </location>
</feature>
<feature type="compositionally biased region" description="Acidic residues" evidence="6">
    <location>
        <begin position="1412"/>
        <end position="1421"/>
    </location>
</feature>
<feature type="compositionally biased region" description="Acidic residues" evidence="6">
    <location>
        <begin position="1534"/>
        <end position="1546"/>
    </location>
</feature>
<dbReference type="Gene3D" id="2.30.30.1040">
    <property type="match status" value="1"/>
</dbReference>
<organism evidence="8 9">
    <name type="scientific">Xenotaenia resolanae</name>
    <dbReference type="NCBI Taxonomy" id="208358"/>
    <lineage>
        <taxon>Eukaryota</taxon>
        <taxon>Metazoa</taxon>
        <taxon>Chordata</taxon>
        <taxon>Craniata</taxon>
        <taxon>Vertebrata</taxon>
        <taxon>Euteleostomi</taxon>
        <taxon>Actinopterygii</taxon>
        <taxon>Neopterygii</taxon>
        <taxon>Teleostei</taxon>
        <taxon>Neoteleostei</taxon>
        <taxon>Acanthomorphata</taxon>
        <taxon>Ovalentaria</taxon>
        <taxon>Atherinomorphae</taxon>
        <taxon>Cyprinodontiformes</taxon>
        <taxon>Goodeidae</taxon>
        <taxon>Xenotaenia</taxon>
    </lineage>
</organism>
<feature type="compositionally biased region" description="Basic and acidic residues" evidence="6">
    <location>
        <begin position="1823"/>
        <end position="1854"/>
    </location>
</feature>
<dbReference type="InterPro" id="IPR018359">
    <property type="entry name" value="Bromodomain_CS"/>
</dbReference>
<dbReference type="CDD" id="cd05529">
    <property type="entry name" value="Bromo_WDR9_I_like"/>
    <property type="match status" value="1"/>
</dbReference>
<dbReference type="InterPro" id="IPR057451">
    <property type="entry name" value="BRWD/PHIP_AD"/>
</dbReference>
<dbReference type="SUPFAM" id="SSF50978">
    <property type="entry name" value="WD40 repeat-like"/>
    <property type="match status" value="1"/>
</dbReference>
<feature type="region of interest" description="Disordered" evidence="6">
    <location>
        <begin position="563"/>
        <end position="622"/>
    </location>
</feature>
<comment type="caution">
    <text evidence="8">The sequence shown here is derived from an EMBL/GenBank/DDBJ whole genome shotgun (WGS) entry which is preliminary data.</text>
</comment>
<name>A0ABV0W032_9TELE</name>
<feature type="region of interest" description="Disordered" evidence="6">
    <location>
        <begin position="728"/>
        <end position="860"/>
    </location>
</feature>
<dbReference type="InterPro" id="IPR036427">
    <property type="entry name" value="Bromodomain-like_sf"/>
</dbReference>
<dbReference type="Pfam" id="PF00400">
    <property type="entry name" value="WD40"/>
    <property type="match status" value="6"/>
</dbReference>
<protein>
    <submittedName>
        <fullName evidence="8">Bromodomain and WD repeat-containing protein 1</fullName>
    </submittedName>
</protein>
<feature type="repeat" description="WD" evidence="5">
    <location>
        <begin position="356"/>
        <end position="398"/>
    </location>
</feature>
<feature type="repeat" description="WD" evidence="5">
    <location>
        <begin position="114"/>
        <end position="155"/>
    </location>
</feature>
<feature type="compositionally biased region" description="Acidic residues" evidence="6">
    <location>
        <begin position="1471"/>
        <end position="1482"/>
    </location>
</feature>
<feature type="compositionally biased region" description="Basic and acidic residues" evidence="6">
    <location>
        <begin position="1652"/>
        <end position="1671"/>
    </location>
</feature>
<feature type="repeat" description="WD" evidence="5">
    <location>
        <begin position="254"/>
        <end position="287"/>
    </location>
</feature>
<evidence type="ECO:0000313" key="9">
    <source>
        <dbReference type="Proteomes" id="UP001444071"/>
    </source>
</evidence>
<reference evidence="8 9" key="1">
    <citation type="submission" date="2021-06" db="EMBL/GenBank/DDBJ databases">
        <authorList>
            <person name="Palmer J.M."/>
        </authorList>
    </citation>
    <scope>NUCLEOTIDE SEQUENCE [LARGE SCALE GENOMIC DNA]</scope>
    <source>
        <strain evidence="8 9">XR_2019</strain>
        <tissue evidence="8">Muscle</tissue>
    </source>
</reference>
<feature type="compositionally biased region" description="Low complexity" evidence="6">
    <location>
        <begin position="1888"/>
        <end position="1901"/>
    </location>
</feature>
<feature type="compositionally biased region" description="Basic residues" evidence="6">
    <location>
        <begin position="1672"/>
        <end position="1681"/>
    </location>
</feature>
<feature type="compositionally biased region" description="Polar residues" evidence="6">
    <location>
        <begin position="1490"/>
        <end position="1501"/>
    </location>
</feature>
<dbReference type="InterPro" id="IPR001487">
    <property type="entry name" value="Bromodomain"/>
</dbReference>
<feature type="compositionally biased region" description="Polar residues" evidence="6">
    <location>
        <begin position="1774"/>
        <end position="1785"/>
    </location>
</feature>
<dbReference type="PRINTS" id="PR00503">
    <property type="entry name" value="BROMODOMAIN"/>
</dbReference>
<evidence type="ECO:0000256" key="3">
    <source>
        <dbReference type="ARBA" id="ARBA00023117"/>
    </source>
</evidence>
<dbReference type="PANTHER" id="PTHR16266">
    <property type="entry name" value="WD REPEAT DOMAIN 9"/>
    <property type="match status" value="1"/>
</dbReference>
<dbReference type="EMBL" id="JAHRIM010020233">
    <property type="protein sequence ID" value="MEQ2262313.1"/>
    <property type="molecule type" value="Genomic_DNA"/>
</dbReference>
<accession>A0ABV0W032</accession>
<dbReference type="PROSITE" id="PS50014">
    <property type="entry name" value="BROMODOMAIN_2"/>
    <property type="match status" value="2"/>
</dbReference>
<feature type="compositionally biased region" description="Low complexity" evidence="6">
    <location>
        <begin position="1809"/>
        <end position="1821"/>
    </location>
</feature>
<dbReference type="InterPro" id="IPR015943">
    <property type="entry name" value="WD40/YVTN_repeat-like_dom_sf"/>
</dbReference>
<feature type="compositionally biased region" description="Basic residues" evidence="6">
    <location>
        <begin position="1502"/>
        <end position="1511"/>
    </location>
</feature>
<keyword evidence="2" id="KW-0677">Repeat</keyword>
<dbReference type="CDD" id="cd00200">
    <property type="entry name" value="WD40"/>
    <property type="match status" value="1"/>
</dbReference>
<feature type="compositionally biased region" description="Low complexity" evidence="6">
    <location>
        <begin position="563"/>
        <end position="581"/>
    </location>
</feature>
<dbReference type="SMART" id="SM00297">
    <property type="entry name" value="BROMO"/>
    <property type="match status" value="2"/>
</dbReference>
<feature type="compositionally biased region" description="Basic residues" evidence="6">
    <location>
        <begin position="1695"/>
        <end position="1704"/>
    </location>
</feature>
<feature type="compositionally biased region" description="Basic and acidic residues" evidence="6">
    <location>
        <begin position="1563"/>
        <end position="1573"/>
    </location>
</feature>
<dbReference type="Pfam" id="PF00439">
    <property type="entry name" value="Bromodomain"/>
    <property type="match status" value="2"/>
</dbReference>
<feature type="compositionally biased region" description="Low complexity" evidence="6">
    <location>
        <begin position="1308"/>
        <end position="1320"/>
    </location>
</feature>
<feature type="compositionally biased region" description="Basic and acidic residues" evidence="6">
    <location>
        <begin position="1756"/>
        <end position="1768"/>
    </location>
</feature>
<feature type="domain" description="Bromo" evidence="7">
    <location>
        <begin position="1086"/>
        <end position="1156"/>
    </location>
</feature>
<keyword evidence="9" id="KW-1185">Reference proteome</keyword>
<keyword evidence="3 4" id="KW-0103">Bromodomain</keyword>
<dbReference type="SMART" id="SM00320">
    <property type="entry name" value="WD40"/>
    <property type="match status" value="8"/>
</dbReference>
<dbReference type="PANTHER" id="PTHR16266:SF26">
    <property type="entry name" value="BROMODOMAIN AND WD REPEAT-CONTAINING PROTEIN 1"/>
    <property type="match status" value="1"/>
</dbReference>
<feature type="domain" description="Bromo" evidence="7">
    <location>
        <begin position="1234"/>
        <end position="1304"/>
    </location>
</feature>
<feature type="region of interest" description="Disordered" evidence="6">
    <location>
        <begin position="1299"/>
        <end position="1388"/>
    </location>
</feature>
<feature type="repeat" description="WD" evidence="5">
    <location>
        <begin position="72"/>
        <end position="113"/>
    </location>
</feature>
<feature type="compositionally biased region" description="Polar residues" evidence="6">
    <location>
        <begin position="1952"/>
        <end position="1961"/>
    </location>
</feature>
<evidence type="ECO:0000256" key="1">
    <source>
        <dbReference type="ARBA" id="ARBA00022574"/>
    </source>
</evidence>
<feature type="compositionally biased region" description="Basic and acidic residues" evidence="6">
    <location>
        <begin position="1371"/>
        <end position="1388"/>
    </location>
</feature>
<dbReference type="PROSITE" id="PS00633">
    <property type="entry name" value="BROMODOMAIN_1"/>
    <property type="match status" value="1"/>
</dbReference>
<feature type="compositionally biased region" description="Basic and acidic residues" evidence="6">
    <location>
        <begin position="1617"/>
        <end position="1642"/>
    </location>
</feature>
<evidence type="ECO:0000256" key="6">
    <source>
        <dbReference type="SAM" id="MobiDB-lite"/>
    </source>
</evidence>
<sequence length="1961" mass="222835">MLRTAKDCDSVQLKASSYAALHRGRPPERPLNQKQPPHQVKVHVGRELTGVQRFSSISPVSTYEHMRLHRRILGHLSAVYCIAFDRTGLRIFTGSDDCLVKIWSSFDGRLHSTLRGHSAEITDLAVNYENTLIAAGSCDKTIRVWCLRTCAPVAVLQGHSGSITSLQFSPFAKGSRRYMLSTGTDATVCFWQWDVNNSNFSDRPCKFTERPRPGVQTVCSSFSPGGMFLATGSTDDVIRIYYLGSGSPEKISELHEHTDKVDSIQFCHSGERFVSGSRDGTARIWKLHQRQRWRCILLSMSATLLGVEPTSEEDSYFKPKVTMVAWDRHDNTVVTAVNNHLLKVWNSYTGQLLHILKGHEAEVFVLEPHPFDPRIILSAGHDGNVFIWNLQRGTNTKHYFNMIEGQGHGAVFDCKFTPDGQRFACTDSHGHLLIFGFGSSKPYDKARKKDGENLPDQVFFHTDYRPLIRDANGFVLDEQTQQAPHLMPPPFLVDVDGNPHPPRYQRLVPGRENIAAEHLVPQLGYVATSDGEVVEQVISQQTAEPEEISVRRSSLLDEAIRQLQQQQDRQNQLGTEAAPGPEGRPEGPVLAPAPSTPRRVSVNDRADVQSPPNVGLRRSGQVEGVRQMHQNAPRSQMATERDLQAWRRRVVVPELATSNYRNQEDVRTARGDEEVLLYNTKRRRIIYGSCRWYSLSPICPQDDSDEEPSTAKRVHGCRGSAEFIEFSCEEGEETPSSEIHSEDNELNGSELDSSNDEEEWNSDSSNHTSSEYSDWTADAGINLQPSTPLSSRKGVRRRLSSSEEEEEEENEEEEEKQQQQSEEEEEKPVKKSKEKAKKAKAKSPRRPKPRPSMNREVSNEFRPSSWITDVIPRKSPFVPQMGDEVIYFRQGHEAYVEASNMENVTNCVCDQEFVKITGIKYEVCPPTLCCLKLTLIDHGTKKITDKSFSIKYHDMPDVIDFLVLRQSYDEALRRNWQPNDRFRSVIDDAWWFGTIVCQEPYQPEYPDSLFQCFKVRWDNGETEKLSPWDVEPIQEDAQCPDTDGGGIPATAEEMKELMYKPVPGEWGERSRDEECERIIAAIEQLITLEIAAPFSGPVDLVQYPTYCTVIAYPTDLGTIRLRLINRFYRRLSALVWEARYIAHNARTFNEPRSKIAHSAKIISSVLQKFVNNPSCTDILEIYNAVEEMDDDDEASHMKVPDMFCFFGSMQHSAEVLPDRDAWKEHCRHLVNYIFDCEDSEPFRQPVDPENYPDYLDIIDAPMDFGTVKRTLEEDRYENPIELCKDTRLIFANAKAYTPNKRSKEKLESMSVTKSTSAKVSVPERARRSRGRSSGRSSSEDDSGSKAASSTPEGRAEMNGHSGRALRRERRCHHDSDGDSSHDSDRKEEVTFPRLLKRKTARAAVSKIKLLEASDEDYEEEERMPRRSSSRLRHTARISKRSAVIQSSSESDGKLSASGRQRRESSQNTQESDGESIGEEDGSGSDVSSSFQIKQNGVNKSIKQTKTKHTAKTRGNDALSHVNGHSGKHRFETNSEQEETAKEEEDQVCLSHRPSRSTAGRSRIVNEESNERQTARNKAPVSSDEEDCAQKRPQQNGKEKESIQRDSKKKSKVSASKSQDKQKSASTKKLDGAESDELGERPKRSSPQKKGARKAERERRPCSDESDLETRRSTRNKSKRPRTPSASESSEQEYKPRRKSRRKRSTGSSDEESDHSDDASNRRLNLRALPKKKYIVDNSPSEEDLTGENQRRQRNGNKRDLETREERYNTRVSKRTSPSEGRNQISSKRKRIYTSDSEDEEEDGQKEPLNKSNSNNRSGSSKSFKRESKQGSHDSKASDTSSHSDSREAEEDVRSNRGRTNLRPPKPKRKESYSSSKHSSDSESEQMFSASENSFSSSGSHSSPKRSRRTRTERTASRQLRQRRHQRVTEEDSDESYSKPQRTRRVNTRNRGKQTVSYRDSE</sequence>
<keyword evidence="1 5" id="KW-0853">WD repeat</keyword>
<evidence type="ECO:0000259" key="7">
    <source>
        <dbReference type="PROSITE" id="PS50014"/>
    </source>
</evidence>
<evidence type="ECO:0000256" key="2">
    <source>
        <dbReference type="ARBA" id="ARBA00022737"/>
    </source>
</evidence>
<feature type="compositionally biased region" description="Basic and acidic residues" evidence="6">
    <location>
        <begin position="1596"/>
        <end position="1605"/>
    </location>
</feature>
<dbReference type="InterPro" id="IPR052060">
    <property type="entry name" value="Bromo_WD_repeat"/>
</dbReference>
<feature type="repeat" description="WD" evidence="5">
    <location>
        <begin position="156"/>
        <end position="192"/>
    </location>
</feature>
<dbReference type="InterPro" id="IPR019775">
    <property type="entry name" value="WD40_repeat_CS"/>
</dbReference>
<evidence type="ECO:0000313" key="8">
    <source>
        <dbReference type="EMBL" id="MEQ2262313.1"/>
    </source>
</evidence>
<feature type="region of interest" description="Disordered" evidence="6">
    <location>
        <begin position="1400"/>
        <end position="1961"/>
    </location>
</feature>
<dbReference type="InterPro" id="IPR001680">
    <property type="entry name" value="WD40_rpt"/>
</dbReference>